<dbReference type="STRING" id="37992.A0A4Z0ZAG9"/>
<dbReference type="Proteomes" id="UP000297716">
    <property type="component" value="Unassembled WGS sequence"/>
</dbReference>
<protein>
    <submittedName>
        <fullName evidence="2">Uncharacterized protein</fullName>
    </submittedName>
</protein>
<feature type="region of interest" description="Disordered" evidence="1">
    <location>
        <begin position="398"/>
        <end position="436"/>
    </location>
</feature>
<sequence>MAEDASNAHFQSITEAATASWYAHRASIPNSKQSPFIHRGSTQRQTSSSTSPVPTLEEVAAQMAAVSEVSSTISTHTSSRRDSEVEAPGEANIHSDIDAWQSALQCLPSEFANAPVPLHPLARALIKQPTLRPVEWNQRRQQGGFVPRTAHDYSSLMIYISGQVNPNPCRNCLLRNGPFARCVVSPPAVLAISTLRHACANCTYQNQYKKCTNEPISEQEKARMELARSVISSKNSAPRSTIPRKPKTPSRTKHDGRKLKRRLQELQQNQLEEPRDVSMGQSPAILGVGGLGDSLTLFDEKLRYIRASSPRSRRRMAAETLQWQAAIATIEAEGPAPAPDLSIPGPIHEATLNHHLRAPLNNYTPSQLVSASPAATAAPIFAVNSPAGTRATSYSAENTYEAMDEDESEGEEEGDDYEGTPWAGPNHTDSIIKAPR</sequence>
<reference evidence="2 3" key="1">
    <citation type="submission" date="2019-03" db="EMBL/GenBank/DDBJ databases">
        <title>Draft genome sequence of Xylaria hypoxylon DSM 108379, a ubiquitous saprotrophic-parasitic fungi on hardwood.</title>
        <authorList>
            <person name="Buettner E."/>
            <person name="Leonhardt S."/>
            <person name="Gebauer A.M."/>
            <person name="Liers C."/>
            <person name="Hofrichter M."/>
            <person name="Kellner H."/>
        </authorList>
    </citation>
    <scope>NUCLEOTIDE SEQUENCE [LARGE SCALE GENOMIC DNA]</scope>
    <source>
        <strain evidence="2 3">DSM 108379</strain>
    </source>
</reference>
<keyword evidence="3" id="KW-1185">Reference proteome</keyword>
<evidence type="ECO:0000313" key="2">
    <source>
        <dbReference type="EMBL" id="TGJ88635.1"/>
    </source>
</evidence>
<feature type="region of interest" description="Disordered" evidence="1">
    <location>
        <begin position="32"/>
        <end position="54"/>
    </location>
</feature>
<dbReference type="Pfam" id="PF12511">
    <property type="entry name" value="DUF3716"/>
    <property type="match status" value="1"/>
</dbReference>
<organism evidence="2 3">
    <name type="scientific">Xylaria hypoxylon</name>
    <dbReference type="NCBI Taxonomy" id="37992"/>
    <lineage>
        <taxon>Eukaryota</taxon>
        <taxon>Fungi</taxon>
        <taxon>Dikarya</taxon>
        <taxon>Ascomycota</taxon>
        <taxon>Pezizomycotina</taxon>
        <taxon>Sordariomycetes</taxon>
        <taxon>Xylariomycetidae</taxon>
        <taxon>Xylariales</taxon>
        <taxon>Xylariaceae</taxon>
        <taxon>Xylaria</taxon>
    </lineage>
</organism>
<feature type="compositionally biased region" description="Polar residues" evidence="1">
    <location>
        <begin position="230"/>
        <end position="239"/>
    </location>
</feature>
<feature type="region of interest" description="Disordered" evidence="1">
    <location>
        <begin position="67"/>
        <end position="89"/>
    </location>
</feature>
<dbReference type="EMBL" id="SKBN01000001">
    <property type="protein sequence ID" value="TGJ88635.1"/>
    <property type="molecule type" value="Genomic_DNA"/>
</dbReference>
<dbReference type="AlphaFoldDB" id="A0A4Z0ZAG9"/>
<feature type="compositionally biased region" description="Low complexity" evidence="1">
    <location>
        <begin position="42"/>
        <end position="51"/>
    </location>
</feature>
<proteinExistence type="predicted"/>
<evidence type="ECO:0000256" key="1">
    <source>
        <dbReference type="SAM" id="MobiDB-lite"/>
    </source>
</evidence>
<name>A0A4Z0ZAG9_9PEZI</name>
<feature type="compositionally biased region" description="Basic residues" evidence="1">
    <location>
        <begin position="242"/>
        <end position="259"/>
    </location>
</feature>
<evidence type="ECO:0000313" key="3">
    <source>
        <dbReference type="Proteomes" id="UP000297716"/>
    </source>
</evidence>
<feature type="compositionally biased region" description="Low complexity" evidence="1">
    <location>
        <begin position="67"/>
        <end position="77"/>
    </location>
</feature>
<dbReference type="InterPro" id="IPR022190">
    <property type="entry name" value="DUF3716"/>
</dbReference>
<feature type="region of interest" description="Disordered" evidence="1">
    <location>
        <begin position="230"/>
        <end position="259"/>
    </location>
</feature>
<dbReference type="OrthoDB" id="4768390at2759"/>
<comment type="caution">
    <text evidence="2">The sequence shown here is derived from an EMBL/GenBank/DDBJ whole genome shotgun (WGS) entry which is preliminary data.</text>
</comment>
<feature type="compositionally biased region" description="Acidic residues" evidence="1">
    <location>
        <begin position="402"/>
        <end position="418"/>
    </location>
</feature>
<accession>A0A4Z0ZAG9</accession>
<gene>
    <name evidence="2" type="ORF">E0Z10_g21</name>
</gene>